<keyword evidence="3" id="KW-0378">Hydrolase</keyword>
<comment type="similarity">
    <text evidence="1">Belongs to the acyl-ACP thioesterase family.</text>
</comment>
<evidence type="ECO:0000256" key="3">
    <source>
        <dbReference type="ARBA" id="ARBA00022801"/>
    </source>
</evidence>
<feature type="domain" description="Acyl-ACP thioesterase N-terminal hotdog" evidence="8">
    <location>
        <begin position="11"/>
        <end position="134"/>
    </location>
</feature>
<protein>
    <submittedName>
        <fullName evidence="10">Acyl-[acyl-carrier-protein] thioesterase</fullName>
    </submittedName>
</protein>
<comment type="caution">
    <text evidence="10">The sequence shown here is derived from an EMBL/GenBank/DDBJ whole genome shotgun (WGS) entry which is preliminary data.</text>
</comment>
<evidence type="ECO:0000259" key="9">
    <source>
        <dbReference type="Pfam" id="PF20791"/>
    </source>
</evidence>
<dbReference type="InterPro" id="IPR045023">
    <property type="entry name" value="FATA/B"/>
</dbReference>
<dbReference type="PANTHER" id="PTHR31727:SF6">
    <property type="entry name" value="OLEOYL-ACYL CARRIER PROTEIN THIOESTERASE 1, CHLOROPLASTIC"/>
    <property type="match status" value="1"/>
</dbReference>
<evidence type="ECO:0000256" key="7">
    <source>
        <dbReference type="ARBA" id="ARBA00023160"/>
    </source>
</evidence>
<keyword evidence="4" id="KW-0276">Fatty acid metabolism</keyword>
<proteinExistence type="inferred from homology"/>
<reference evidence="10" key="1">
    <citation type="submission" date="2020-10" db="EMBL/GenBank/DDBJ databases">
        <authorList>
            <person name="Gilroy R."/>
        </authorList>
    </citation>
    <scope>NUCLEOTIDE SEQUENCE</scope>
    <source>
        <strain evidence="10">ChiGjej1B1-2707</strain>
    </source>
</reference>
<dbReference type="SUPFAM" id="SSF54637">
    <property type="entry name" value="Thioesterase/thiol ester dehydrase-isomerase"/>
    <property type="match status" value="2"/>
</dbReference>
<evidence type="ECO:0000256" key="5">
    <source>
        <dbReference type="ARBA" id="ARBA00022946"/>
    </source>
</evidence>
<evidence type="ECO:0000313" key="10">
    <source>
        <dbReference type="EMBL" id="HIR01028.1"/>
    </source>
</evidence>
<dbReference type="GO" id="GO:0016297">
    <property type="term" value="F:fatty acyl-[ACP] hydrolase activity"/>
    <property type="evidence" value="ECO:0007669"/>
    <property type="project" value="InterPro"/>
</dbReference>
<dbReference type="Pfam" id="PF01643">
    <property type="entry name" value="Acyl-ACP_TE"/>
    <property type="match status" value="1"/>
</dbReference>
<dbReference type="InterPro" id="IPR029069">
    <property type="entry name" value="HotDog_dom_sf"/>
</dbReference>
<dbReference type="CDD" id="cd00586">
    <property type="entry name" value="4HBT"/>
    <property type="match status" value="1"/>
</dbReference>
<gene>
    <name evidence="10" type="ORF">IAA69_01990</name>
</gene>
<dbReference type="AlphaFoldDB" id="A0A9D0ZZU0"/>
<dbReference type="Gene3D" id="3.10.129.10">
    <property type="entry name" value="Hotdog Thioesterase"/>
    <property type="match status" value="1"/>
</dbReference>
<dbReference type="GO" id="GO:0000036">
    <property type="term" value="F:acyl carrier activity"/>
    <property type="evidence" value="ECO:0007669"/>
    <property type="project" value="TreeGrafter"/>
</dbReference>
<evidence type="ECO:0000313" key="11">
    <source>
        <dbReference type="Proteomes" id="UP000824261"/>
    </source>
</evidence>
<keyword evidence="2" id="KW-0444">Lipid biosynthesis</keyword>
<evidence type="ECO:0000256" key="4">
    <source>
        <dbReference type="ARBA" id="ARBA00022832"/>
    </source>
</evidence>
<accession>A0A9D0ZZU0</accession>
<dbReference type="InterPro" id="IPR049427">
    <property type="entry name" value="Acyl-ACP_TE_C"/>
</dbReference>
<dbReference type="EMBL" id="DVGB01000025">
    <property type="protein sequence ID" value="HIR01028.1"/>
    <property type="molecule type" value="Genomic_DNA"/>
</dbReference>
<dbReference type="InterPro" id="IPR002864">
    <property type="entry name" value="Acyl-ACP_thioesterase_NHD"/>
</dbReference>
<dbReference type="PANTHER" id="PTHR31727">
    <property type="entry name" value="OLEOYL-ACYL CARRIER PROTEIN THIOESTERASE 1, CHLOROPLASTIC"/>
    <property type="match status" value="1"/>
</dbReference>
<keyword evidence="6" id="KW-0443">Lipid metabolism</keyword>
<evidence type="ECO:0000256" key="1">
    <source>
        <dbReference type="ARBA" id="ARBA00006500"/>
    </source>
</evidence>
<dbReference type="Pfam" id="PF20791">
    <property type="entry name" value="Acyl-ACP_TE_C"/>
    <property type="match status" value="1"/>
</dbReference>
<evidence type="ECO:0000256" key="6">
    <source>
        <dbReference type="ARBA" id="ARBA00023098"/>
    </source>
</evidence>
<sequence length="239" mass="26780">MQENDAVYEFGTRIRYSEVGHGGCMTLPALINLFQDCSIFHSEAVGYGPARLKREHKAWVLTHWQLVVDRYPTVGESVTVGTFASGFKSVSATRNFYLRDADGTLIARAKTSWAFMDLAQMRPVRPTADHVEAYGMHDPLPMPPEERHVSAPDKLIPCDPVTVQRHHIDTNEHVNNCQYVQIALDILPEEPNVHLARVDFRRSAVLGDRLFPSIARVDERTIVQLCDADGGVFGIVELA</sequence>
<dbReference type="Proteomes" id="UP000824261">
    <property type="component" value="Unassembled WGS sequence"/>
</dbReference>
<name>A0A9D0ZZU0_9ACTN</name>
<reference evidence="10" key="2">
    <citation type="journal article" date="2021" name="PeerJ">
        <title>Extensive microbial diversity within the chicken gut microbiome revealed by metagenomics and culture.</title>
        <authorList>
            <person name="Gilroy R."/>
            <person name="Ravi A."/>
            <person name="Getino M."/>
            <person name="Pursley I."/>
            <person name="Horton D.L."/>
            <person name="Alikhan N.F."/>
            <person name="Baker D."/>
            <person name="Gharbi K."/>
            <person name="Hall N."/>
            <person name="Watson M."/>
            <person name="Adriaenssens E.M."/>
            <person name="Foster-Nyarko E."/>
            <person name="Jarju S."/>
            <person name="Secka A."/>
            <person name="Antonio M."/>
            <person name="Oren A."/>
            <person name="Chaudhuri R.R."/>
            <person name="La Ragione R."/>
            <person name="Hildebrand F."/>
            <person name="Pallen M.J."/>
        </authorList>
    </citation>
    <scope>NUCLEOTIDE SEQUENCE</scope>
    <source>
        <strain evidence="10">ChiGjej1B1-2707</strain>
    </source>
</reference>
<evidence type="ECO:0000256" key="2">
    <source>
        <dbReference type="ARBA" id="ARBA00022516"/>
    </source>
</evidence>
<evidence type="ECO:0000259" key="8">
    <source>
        <dbReference type="Pfam" id="PF01643"/>
    </source>
</evidence>
<organism evidence="10 11">
    <name type="scientific">Candidatus Aveggerthella stercoripullorum</name>
    <dbReference type="NCBI Taxonomy" id="2840688"/>
    <lineage>
        <taxon>Bacteria</taxon>
        <taxon>Bacillati</taxon>
        <taxon>Actinomycetota</taxon>
        <taxon>Coriobacteriia</taxon>
        <taxon>Eggerthellales</taxon>
        <taxon>Eggerthellaceae</taxon>
        <taxon>Eggerthellaceae incertae sedis</taxon>
        <taxon>Candidatus Aveggerthella</taxon>
    </lineage>
</organism>
<keyword evidence="7" id="KW-0275">Fatty acid biosynthesis</keyword>
<keyword evidence="5" id="KW-0809">Transit peptide</keyword>
<feature type="domain" description="Acyl-ACP thioesterase-like C-terminal" evidence="9">
    <location>
        <begin position="161"/>
        <end position="190"/>
    </location>
</feature>